<evidence type="ECO:0000256" key="1">
    <source>
        <dbReference type="SAM" id="MobiDB-lite"/>
    </source>
</evidence>
<sequence>MKKIALVFIVFAVFSCGKKAVEKPENLIDKEVMEDILYDLAIVQSAESNNPLFFLQNDVKVNEMIYKKYHIDSTSFAQSNRYYASDAHNYQKLFKKVSERIAAKKEELNQQSLKETGKAIAPSDTPAIQ</sequence>
<evidence type="ECO:0000259" key="2">
    <source>
        <dbReference type="Pfam" id="PF14129"/>
    </source>
</evidence>
<dbReference type="AlphaFoldDB" id="V6S4Y4"/>
<organism evidence="3 4">
    <name type="scientific">Flavobacterium cauense R2A-7</name>
    <dbReference type="NCBI Taxonomy" id="1341154"/>
    <lineage>
        <taxon>Bacteria</taxon>
        <taxon>Pseudomonadati</taxon>
        <taxon>Bacteroidota</taxon>
        <taxon>Flavobacteriia</taxon>
        <taxon>Flavobacteriales</taxon>
        <taxon>Flavobacteriaceae</taxon>
        <taxon>Flavobacterium</taxon>
    </lineage>
</organism>
<keyword evidence="4" id="KW-1185">Reference proteome</keyword>
<dbReference type="OrthoDB" id="1525222at2"/>
<dbReference type="InterPro" id="IPR025381">
    <property type="entry name" value="DUF4296"/>
</dbReference>
<accession>V6S4Y4</accession>
<dbReference type="EMBL" id="VLKQ01000005">
    <property type="protein sequence ID" value="TWI12886.1"/>
    <property type="molecule type" value="Genomic_DNA"/>
</dbReference>
<dbReference type="RefSeq" id="WP_023569387.1">
    <property type="nucleotide sequence ID" value="NZ_AVBI01000001.1"/>
</dbReference>
<comment type="caution">
    <text evidence="3">The sequence shown here is derived from an EMBL/GenBank/DDBJ whole genome shotgun (WGS) entry which is preliminary data.</text>
</comment>
<evidence type="ECO:0000313" key="3">
    <source>
        <dbReference type="EMBL" id="TWI12886.1"/>
    </source>
</evidence>
<feature type="region of interest" description="Disordered" evidence="1">
    <location>
        <begin position="108"/>
        <end position="129"/>
    </location>
</feature>
<dbReference type="Pfam" id="PF14129">
    <property type="entry name" value="DUF4296"/>
    <property type="match status" value="1"/>
</dbReference>
<gene>
    <name evidence="3" type="ORF">IP98_01361</name>
</gene>
<evidence type="ECO:0000313" key="4">
    <source>
        <dbReference type="Proteomes" id="UP000319848"/>
    </source>
</evidence>
<feature type="domain" description="DUF4296" evidence="2">
    <location>
        <begin position="24"/>
        <end position="106"/>
    </location>
</feature>
<protein>
    <submittedName>
        <fullName evidence="3">Uncharacterized protein DUF4296</fullName>
    </submittedName>
</protein>
<name>V6S4Y4_9FLAO</name>
<dbReference type="Proteomes" id="UP000319848">
    <property type="component" value="Unassembled WGS sequence"/>
</dbReference>
<dbReference type="STRING" id="1341154.FCR2A7T_01960"/>
<reference evidence="3 4" key="1">
    <citation type="journal article" date="2015" name="Stand. Genomic Sci.">
        <title>Genomic Encyclopedia of Bacterial and Archaeal Type Strains, Phase III: the genomes of soil and plant-associated and newly described type strains.</title>
        <authorList>
            <person name="Whitman W.B."/>
            <person name="Woyke T."/>
            <person name="Klenk H.P."/>
            <person name="Zhou Y."/>
            <person name="Lilburn T.G."/>
            <person name="Beck B.J."/>
            <person name="De Vos P."/>
            <person name="Vandamme P."/>
            <person name="Eisen J.A."/>
            <person name="Garrity G."/>
            <person name="Hugenholtz P."/>
            <person name="Kyrpides N.C."/>
        </authorList>
    </citation>
    <scope>NUCLEOTIDE SEQUENCE [LARGE SCALE GENOMIC DNA]</scope>
    <source>
        <strain evidence="3 4">CGMCC 1.7270</strain>
    </source>
</reference>
<dbReference type="PROSITE" id="PS51257">
    <property type="entry name" value="PROKAR_LIPOPROTEIN"/>
    <property type="match status" value="1"/>
</dbReference>
<proteinExistence type="predicted"/>